<evidence type="ECO:0000313" key="2">
    <source>
        <dbReference type="Proteomes" id="UP000078200"/>
    </source>
</evidence>
<dbReference type="VEuPathDB" id="VectorBase:GAUT011352"/>
<name>A0A1A9UPP7_GLOAU</name>
<proteinExistence type="predicted"/>
<organism evidence="1 2">
    <name type="scientific">Glossina austeni</name>
    <name type="common">Savannah tsetse fly</name>
    <dbReference type="NCBI Taxonomy" id="7395"/>
    <lineage>
        <taxon>Eukaryota</taxon>
        <taxon>Metazoa</taxon>
        <taxon>Ecdysozoa</taxon>
        <taxon>Arthropoda</taxon>
        <taxon>Hexapoda</taxon>
        <taxon>Insecta</taxon>
        <taxon>Pterygota</taxon>
        <taxon>Neoptera</taxon>
        <taxon>Endopterygota</taxon>
        <taxon>Diptera</taxon>
        <taxon>Brachycera</taxon>
        <taxon>Muscomorpha</taxon>
        <taxon>Hippoboscoidea</taxon>
        <taxon>Glossinidae</taxon>
        <taxon>Glossina</taxon>
    </lineage>
</organism>
<reference evidence="1" key="1">
    <citation type="submission" date="2020-05" db="UniProtKB">
        <authorList>
            <consortium name="EnsemblMetazoa"/>
        </authorList>
    </citation>
    <scope>IDENTIFICATION</scope>
    <source>
        <strain evidence="1">TTRI</strain>
    </source>
</reference>
<sequence>MKSTKEDTLIVLLEELYDKNISAGQDFAANSLRKRLSKHYRGNTSKREYGIEEEEEEEVKFFVNFKVLKAHDDQVFLTPCLQTVIALIEKESLLLEKPSLESRQLFYVMDLD</sequence>
<dbReference type="AlphaFoldDB" id="A0A1A9UPP7"/>
<accession>A0A1A9UPP7</accession>
<protein>
    <submittedName>
        <fullName evidence="1">Uncharacterized protein</fullName>
    </submittedName>
</protein>
<dbReference type="Proteomes" id="UP000078200">
    <property type="component" value="Unassembled WGS sequence"/>
</dbReference>
<keyword evidence="2" id="KW-1185">Reference proteome</keyword>
<evidence type="ECO:0000313" key="1">
    <source>
        <dbReference type="EnsemblMetazoa" id="GAUT011352-PA"/>
    </source>
</evidence>
<dbReference type="EnsemblMetazoa" id="GAUT011352-RA">
    <property type="protein sequence ID" value="GAUT011352-PA"/>
    <property type="gene ID" value="GAUT011352"/>
</dbReference>